<dbReference type="SUPFAM" id="SSF48371">
    <property type="entry name" value="ARM repeat"/>
    <property type="match status" value="2"/>
</dbReference>
<dbReference type="Proteomes" id="UP000006048">
    <property type="component" value="Chromosome"/>
</dbReference>
<dbReference type="InterPro" id="IPR016024">
    <property type="entry name" value="ARM-type_fold"/>
</dbReference>
<evidence type="ECO:0000313" key="2">
    <source>
        <dbReference type="EMBL" id="AFM12499.1"/>
    </source>
</evidence>
<organism evidence="2 3">
    <name type="scientific">Turneriella parva (strain ATCC BAA-1111 / DSM 21527 / NCTC 11395 / H)</name>
    <name type="common">Leptospira parva</name>
    <dbReference type="NCBI Taxonomy" id="869212"/>
    <lineage>
        <taxon>Bacteria</taxon>
        <taxon>Pseudomonadati</taxon>
        <taxon>Spirochaetota</taxon>
        <taxon>Spirochaetia</taxon>
        <taxon>Leptospirales</taxon>
        <taxon>Leptospiraceae</taxon>
        <taxon>Turneriella</taxon>
    </lineage>
</organism>
<protein>
    <recommendedName>
        <fullName evidence="4">PBS lyase HEAT domain protein repeat-containing protein</fullName>
    </recommendedName>
</protein>
<gene>
    <name evidence="2" type="ordered locus">Turpa_1852</name>
</gene>
<dbReference type="RefSeq" id="WP_014803008.1">
    <property type="nucleotide sequence ID" value="NC_018020.1"/>
</dbReference>
<evidence type="ECO:0000256" key="1">
    <source>
        <dbReference type="SAM" id="SignalP"/>
    </source>
</evidence>
<reference evidence="2 3" key="1">
    <citation type="submission" date="2012-06" db="EMBL/GenBank/DDBJ databases">
        <title>The complete chromosome of genome of Turneriella parva DSM 21527.</title>
        <authorList>
            <consortium name="US DOE Joint Genome Institute (JGI-PGF)"/>
            <person name="Lucas S."/>
            <person name="Han J."/>
            <person name="Lapidus A."/>
            <person name="Bruce D."/>
            <person name="Goodwin L."/>
            <person name="Pitluck S."/>
            <person name="Peters L."/>
            <person name="Kyrpides N."/>
            <person name="Mavromatis K."/>
            <person name="Ivanova N."/>
            <person name="Mikhailova N."/>
            <person name="Chertkov O."/>
            <person name="Detter J.C."/>
            <person name="Tapia R."/>
            <person name="Han C."/>
            <person name="Land M."/>
            <person name="Hauser L."/>
            <person name="Markowitz V."/>
            <person name="Cheng J.-F."/>
            <person name="Hugenholtz P."/>
            <person name="Woyke T."/>
            <person name="Wu D."/>
            <person name="Gronow S."/>
            <person name="Wellnitz S."/>
            <person name="Brambilla E."/>
            <person name="Klenk H.-P."/>
            <person name="Eisen J.A."/>
        </authorList>
    </citation>
    <scope>NUCLEOTIDE SEQUENCE [LARGE SCALE GENOMIC DNA]</scope>
    <source>
        <strain evidence="3">ATCC BAA-1111 / DSM 21527 / NCTC 11395 / H</strain>
    </source>
</reference>
<feature type="chain" id="PRO_5003686327" description="PBS lyase HEAT domain protein repeat-containing protein" evidence="1">
    <location>
        <begin position="24"/>
        <end position="441"/>
    </location>
</feature>
<proteinExistence type="predicted"/>
<dbReference type="KEGG" id="tpx:Turpa_1852"/>
<dbReference type="AlphaFoldDB" id="I4B5E2"/>
<dbReference type="HOGENOM" id="CLU_621021_0_0_12"/>
<evidence type="ECO:0000313" key="3">
    <source>
        <dbReference type="Proteomes" id="UP000006048"/>
    </source>
</evidence>
<keyword evidence="1" id="KW-0732">Signal</keyword>
<dbReference type="Gene3D" id="1.25.10.10">
    <property type="entry name" value="Leucine-rich Repeat Variant"/>
    <property type="match status" value="2"/>
</dbReference>
<dbReference type="STRING" id="869212.Turpa_1852"/>
<keyword evidence="3" id="KW-1185">Reference proteome</keyword>
<dbReference type="InterPro" id="IPR011989">
    <property type="entry name" value="ARM-like"/>
</dbReference>
<name>I4B5E2_TURPD</name>
<evidence type="ECO:0008006" key="4">
    <source>
        <dbReference type="Google" id="ProtNLM"/>
    </source>
</evidence>
<accession>I4B5E2</accession>
<feature type="signal peptide" evidence="1">
    <location>
        <begin position="1"/>
        <end position="23"/>
    </location>
</feature>
<sequence>MKRLTFVATFTLLCQYSISAAGAFDAAIAADDHSRALEIFAGAEPNEEDGEKLVEWFAAAKEKQRKKLTRVIVEKQRHDAIAGKHVHNELLRMIKENRVEDDTDYAELCLKAAGPNKNPDLIYTIAPFLVHPQAVLRAEANRAVAIRRDERIYPLIGQLLAAENAIDKIYAMETLLALKDERAVPLLLLQLSNPNKNVRYFALKTLEAIGSDKAQFGVINLAQNEADEEVRLKAVEILRQFKTGPVFSAVQRLISDNKLAVRAKALESALAQNDKRYAHAISEHLARETDMAQKHALLRALLSLGSGGGMNGVLALLKKETDTELLLWSVHACIRFGEQRCAEPLSHLVATNADETIVLEGVVALGAFKQKKHLPQLLGLVADPARAQLIRSAALISVSQFDSEAAIQPLFVTYDSEKDQSIRVQIKGYLVDLMKRKLPKL</sequence>
<dbReference type="EMBL" id="CP002959">
    <property type="protein sequence ID" value="AFM12499.1"/>
    <property type="molecule type" value="Genomic_DNA"/>
</dbReference>